<dbReference type="CDD" id="cd02968">
    <property type="entry name" value="SCO"/>
    <property type="match status" value="1"/>
</dbReference>
<protein>
    <submittedName>
        <fullName evidence="6">Photosynthetic protein synthase I</fullName>
    </submittedName>
</protein>
<comment type="similarity">
    <text evidence="1">Belongs to the SCO1/2 family.</text>
</comment>
<evidence type="ECO:0000256" key="3">
    <source>
        <dbReference type="PIRSR" id="PIRSR603782-1"/>
    </source>
</evidence>
<feature type="disulfide bond" description="Redox-active" evidence="4">
    <location>
        <begin position="82"/>
        <end position="86"/>
    </location>
</feature>
<feature type="binding site" evidence="3">
    <location>
        <position position="86"/>
    </location>
    <ligand>
        <name>Cu cation</name>
        <dbReference type="ChEBI" id="CHEBI:23378"/>
    </ligand>
</feature>
<dbReference type="InterPro" id="IPR003782">
    <property type="entry name" value="SCO1/SenC"/>
</dbReference>
<name>A0A0A2SPH5_9GAMM</name>
<dbReference type="SUPFAM" id="SSF52833">
    <property type="entry name" value="Thioredoxin-like"/>
    <property type="match status" value="1"/>
</dbReference>
<dbReference type="AlphaFoldDB" id="A0A0A2SPH5"/>
<dbReference type="EMBL" id="JNCF01000029">
    <property type="protein sequence ID" value="KGP63025.1"/>
    <property type="molecule type" value="Genomic_DNA"/>
</dbReference>
<keyword evidence="2 3" id="KW-0186">Copper</keyword>
<dbReference type="RefSeq" id="WP_035890142.1">
    <property type="nucleotide sequence ID" value="NZ_JNCF01000029.1"/>
</dbReference>
<comment type="caution">
    <text evidence="6">The sequence shown here is derived from an EMBL/GenBank/DDBJ whole genome shotgun (WGS) entry which is preliminary data.</text>
</comment>
<dbReference type="Proteomes" id="UP000054422">
    <property type="component" value="Unassembled WGS sequence"/>
</dbReference>
<dbReference type="OrthoDB" id="9790194at2"/>
<dbReference type="PANTHER" id="PTHR12151">
    <property type="entry name" value="ELECTRON TRANSPORT PROTIN SCO1/SENC FAMILY MEMBER"/>
    <property type="match status" value="1"/>
</dbReference>
<gene>
    <name evidence="6" type="ORF">EP47_12935</name>
</gene>
<reference evidence="6 7" key="1">
    <citation type="submission" date="2014-05" db="EMBL/GenBank/DDBJ databases">
        <authorList>
            <person name="Rizzardi K."/>
            <person name="Winiecka-Krusnell J."/>
            <person name="Ramliden M."/>
            <person name="Alm E."/>
            <person name="Andersson S."/>
            <person name="Byfors S."/>
        </authorList>
    </citation>
    <scope>NUCLEOTIDE SEQUENCE [LARGE SCALE GENOMIC DNA]</scope>
    <source>
        <strain evidence="6 7">LEGN</strain>
    </source>
</reference>
<feature type="binding site" evidence="3">
    <location>
        <position position="82"/>
    </location>
    <ligand>
        <name>Cu cation</name>
        <dbReference type="ChEBI" id="CHEBI:23378"/>
    </ligand>
</feature>
<dbReference type="Pfam" id="PF02630">
    <property type="entry name" value="SCO1-SenC"/>
    <property type="match status" value="1"/>
</dbReference>
<dbReference type="InterPro" id="IPR013766">
    <property type="entry name" value="Thioredoxin_domain"/>
</dbReference>
<organism evidence="6 7">
    <name type="scientific">Legionella norrlandica</name>
    <dbReference type="NCBI Taxonomy" id="1498499"/>
    <lineage>
        <taxon>Bacteria</taxon>
        <taxon>Pseudomonadati</taxon>
        <taxon>Pseudomonadota</taxon>
        <taxon>Gammaproteobacteria</taxon>
        <taxon>Legionellales</taxon>
        <taxon>Legionellaceae</taxon>
        <taxon>Legionella</taxon>
    </lineage>
</organism>
<proteinExistence type="inferred from homology"/>
<keyword evidence="3" id="KW-0479">Metal-binding</keyword>
<keyword evidence="7" id="KW-1185">Reference proteome</keyword>
<dbReference type="PROSITE" id="PS51352">
    <property type="entry name" value="THIOREDOXIN_2"/>
    <property type="match status" value="1"/>
</dbReference>
<evidence type="ECO:0000256" key="1">
    <source>
        <dbReference type="ARBA" id="ARBA00010996"/>
    </source>
</evidence>
<dbReference type="InterPro" id="IPR036249">
    <property type="entry name" value="Thioredoxin-like_sf"/>
</dbReference>
<evidence type="ECO:0000256" key="2">
    <source>
        <dbReference type="ARBA" id="ARBA00023008"/>
    </source>
</evidence>
<dbReference type="Gene3D" id="3.40.30.10">
    <property type="entry name" value="Glutaredoxin"/>
    <property type="match status" value="1"/>
</dbReference>
<feature type="binding site" evidence="3">
    <location>
        <position position="176"/>
    </location>
    <ligand>
        <name>Cu cation</name>
        <dbReference type="ChEBI" id="CHEBI:23378"/>
    </ligand>
</feature>
<evidence type="ECO:0000313" key="6">
    <source>
        <dbReference type="EMBL" id="KGP63025.1"/>
    </source>
</evidence>
<dbReference type="GO" id="GO:0046872">
    <property type="term" value="F:metal ion binding"/>
    <property type="evidence" value="ECO:0007669"/>
    <property type="project" value="UniProtKB-KW"/>
</dbReference>
<dbReference type="STRING" id="1498499.EP47_12935"/>
<evidence type="ECO:0000259" key="5">
    <source>
        <dbReference type="PROSITE" id="PS51352"/>
    </source>
</evidence>
<evidence type="ECO:0000313" key="7">
    <source>
        <dbReference type="Proteomes" id="UP000054422"/>
    </source>
</evidence>
<evidence type="ECO:0000256" key="4">
    <source>
        <dbReference type="PIRSR" id="PIRSR603782-2"/>
    </source>
</evidence>
<accession>A0A0A2SPH5</accession>
<keyword evidence="4" id="KW-1015">Disulfide bond</keyword>
<sequence length="211" mass="23852">MNIKTKGFSLTVLALISLFAGVYISQNFHFKRKINVAEFHGTYLENPRSVNNFSLMGTDQKTFNNSSLQGQWTLVFFGFTNCGYLCPTTMAELGKMYRILEEKNVKNLPQVVMISIDPHRDSLEKLGSYVTSFHKSFYGARGDEDSIKLMTHEMGIAYTKVANTDNIDPQDYDIQHSGAVMLFNPQGELNAFFTTPHHADILAKDYILLVS</sequence>
<feature type="domain" description="Thioredoxin" evidence="5">
    <location>
        <begin position="44"/>
        <end position="211"/>
    </location>
</feature>
<dbReference type="PANTHER" id="PTHR12151:SF25">
    <property type="entry name" value="LINALOOL DEHYDRATASE_ISOMERASE DOMAIN-CONTAINING PROTEIN"/>
    <property type="match status" value="1"/>
</dbReference>